<sequence>MFPSLRNINRGDHSTTTSHILRFLLLLQNPSLLLIRIRSISSSSSSISISSSTNHTSSSSSSSSSSFVVSYLMNSCGLSEDRAISASKKVHFETSSRPDSVLTLLQNSGFTKPYISKLISTRPPFLLADPHKTLKPKLEFFNSMGLSGLDLAKVLSGNPNILQRSLEKHIIPYLAFLKSIVHTDKNVVTSLKRSPWVLSKDPGKVLALNIGVLRDQGVPESNITKLLLTHPRTLLINSDWMKEIVEEIKGRDFDPVQTTFVLAIHVLASMKKSSWEAKLDVFRRWGWSEDEIRTAFRKQPFCIMTSEKKIMAIMDFLVNQMGFSSSLMAKHPNVLLYSLEKRIIPRCSVIRVLVSKGFDKKKFCITSILVIAEKSFLEKYVIKYEQEVPELMNAFQGQLDMLSITTG</sequence>
<evidence type="ECO:0000256" key="1">
    <source>
        <dbReference type="ARBA" id="ARBA00007692"/>
    </source>
</evidence>
<keyword evidence="2" id="KW-0804">Transcription</keyword>
<accession>A0A200Q7J1</accession>
<evidence type="ECO:0000256" key="2">
    <source>
        <dbReference type="ARBA" id="ARBA00022472"/>
    </source>
</evidence>
<evidence type="ECO:0000313" key="5">
    <source>
        <dbReference type="Proteomes" id="UP000195402"/>
    </source>
</evidence>
<dbReference type="GO" id="GO:0006353">
    <property type="term" value="P:DNA-templated transcription termination"/>
    <property type="evidence" value="ECO:0007669"/>
    <property type="project" value="UniProtKB-KW"/>
</dbReference>
<keyword evidence="3" id="KW-0809">Transit peptide</keyword>
<dbReference type="EMBL" id="MVGT01002801">
    <property type="protein sequence ID" value="OVA06461.1"/>
    <property type="molecule type" value="Genomic_DNA"/>
</dbReference>
<dbReference type="InterPro" id="IPR003690">
    <property type="entry name" value="MTERF"/>
</dbReference>
<proteinExistence type="inferred from homology"/>
<keyword evidence="2" id="KW-0805">Transcription regulation</keyword>
<evidence type="ECO:0000313" key="4">
    <source>
        <dbReference type="EMBL" id="OVA06461.1"/>
    </source>
</evidence>
<evidence type="ECO:0000256" key="3">
    <source>
        <dbReference type="ARBA" id="ARBA00022946"/>
    </source>
</evidence>
<gene>
    <name evidence="4" type="ORF">BVC80_479g44</name>
</gene>
<dbReference type="FunFam" id="1.25.70.10:FF:000001">
    <property type="entry name" value="Mitochondrial transcription termination factor-like"/>
    <property type="match status" value="1"/>
</dbReference>
<reference evidence="4 5" key="1">
    <citation type="journal article" date="2017" name="Mol. Plant">
        <title>The Genome of Medicinal Plant Macleaya cordata Provides New Insights into Benzylisoquinoline Alkaloids Metabolism.</title>
        <authorList>
            <person name="Liu X."/>
            <person name="Liu Y."/>
            <person name="Huang P."/>
            <person name="Ma Y."/>
            <person name="Qing Z."/>
            <person name="Tang Q."/>
            <person name="Cao H."/>
            <person name="Cheng P."/>
            <person name="Zheng Y."/>
            <person name="Yuan Z."/>
            <person name="Zhou Y."/>
            <person name="Liu J."/>
            <person name="Tang Z."/>
            <person name="Zhuo Y."/>
            <person name="Zhang Y."/>
            <person name="Yu L."/>
            <person name="Huang J."/>
            <person name="Yang P."/>
            <person name="Peng Q."/>
            <person name="Zhang J."/>
            <person name="Jiang W."/>
            <person name="Zhang Z."/>
            <person name="Lin K."/>
            <person name="Ro D.K."/>
            <person name="Chen X."/>
            <person name="Xiong X."/>
            <person name="Shang Y."/>
            <person name="Huang S."/>
            <person name="Zeng J."/>
        </authorList>
    </citation>
    <scope>NUCLEOTIDE SEQUENCE [LARGE SCALE GENOMIC DNA]</scope>
    <source>
        <strain evidence="5">cv. BLH2017</strain>
        <tissue evidence="4">Root</tissue>
    </source>
</reference>
<dbReference type="OMA" id="WIFLEDH"/>
<keyword evidence="2" id="KW-0806">Transcription termination</keyword>
<dbReference type="PANTHER" id="PTHR13068:SF166">
    <property type="entry name" value="TRANSCRIPTION TERMINATION FACTOR MTERF15, MITOCHONDRIAL-LIKE"/>
    <property type="match status" value="1"/>
</dbReference>
<name>A0A200Q7J1_MACCD</name>
<dbReference type="InterPro" id="IPR038538">
    <property type="entry name" value="MTERF_sf"/>
</dbReference>
<comment type="similarity">
    <text evidence="1">Belongs to the mTERF family.</text>
</comment>
<dbReference type="Gene3D" id="1.25.70.10">
    <property type="entry name" value="Transcription termination factor 3, mitochondrial"/>
    <property type="match status" value="1"/>
</dbReference>
<dbReference type="Proteomes" id="UP000195402">
    <property type="component" value="Unassembled WGS sequence"/>
</dbReference>
<protein>
    <submittedName>
        <fullName evidence="4">Mitochodrial transcription termination factor-related</fullName>
    </submittedName>
</protein>
<dbReference type="OrthoDB" id="637682at2759"/>
<dbReference type="FunCoup" id="A0A200Q7J1">
    <property type="interactions" value="340"/>
</dbReference>
<organism evidence="4 5">
    <name type="scientific">Macleaya cordata</name>
    <name type="common">Five-seeded plume-poppy</name>
    <name type="synonym">Bocconia cordata</name>
    <dbReference type="NCBI Taxonomy" id="56857"/>
    <lineage>
        <taxon>Eukaryota</taxon>
        <taxon>Viridiplantae</taxon>
        <taxon>Streptophyta</taxon>
        <taxon>Embryophyta</taxon>
        <taxon>Tracheophyta</taxon>
        <taxon>Spermatophyta</taxon>
        <taxon>Magnoliopsida</taxon>
        <taxon>Ranunculales</taxon>
        <taxon>Papaveraceae</taxon>
        <taxon>Papaveroideae</taxon>
        <taxon>Macleaya</taxon>
    </lineage>
</organism>
<dbReference type="PANTHER" id="PTHR13068">
    <property type="entry name" value="CGI-12 PROTEIN-RELATED"/>
    <property type="match status" value="1"/>
</dbReference>
<keyword evidence="5" id="KW-1185">Reference proteome</keyword>
<dbReference type="AlphaFoldDB" id="A0A200Q7J1"/>
<dbReference type="GO" id="GO:0003676">
    <property type="term" value="F:nucleic acid binding"/>
    <property type="evidence" value="ECO:0007669"/>
    <property type="project" value="InterPro"/>
</dbReference>
<dbReference type="SMART" id="SM00733">
    <property type="entry name" value="Mterf"/>
    <property type="match status" value="7"/>
</dbReference>
<comment type="caution">
    <text evidence="4">The sequence shown here is derived from an EMBL/GenBank/DDBJ whole genome shotgun (WGS) entry which is preliminary data.</text>
</comment>
<dbReference type="InParanoid" id="A0A200Q7J1"/>
<dbReference type="Pfam" id="PF02536">
    <property type="entry name" value="mTERF"/>
    <property type="match status" value="1"/>
</dbReference>